<dbReference type="EMBL" id="RCHT01000004">
    <property type="protein sequence ID" value="RLL13150.1"/>
    <property type="molecule type" value="Genomic_DNA"/>
</dbReference>
<keyword evidence="1" id="KW-0472">Membrane</keyword>
<comment type="caution">
    <text evidence="2">The sequence shown here is derived from an EMBL/GenBank/DDBJ whole genome shotgun (WGS) entry which is preliminary data.</text>
</comment>
<evidence type="ECO:0000256" key="1">
    <source>
        <dbReference type="SAM" id="Phobius"/>
    </source>
</evidence>
<name>A0A498CSR4_9FIRM</name>
<organism evidence="2 3">
    <name type="scientific">Anaerotruncus massiliensis</name>
    <name type="common">ex Liu et al. 2021</name>
    <dbReference type="NCBI Taxonomy" id="2321404"/>
    <lineage>
        <taxon>Bacteria</taxon>
        <taxon>Bacillati</taxon>
        <taxon>Bacillota</taxon>
        <taxon>Clostridia</taxon>
        <taxon>Eubacteriales</taxon>
        <taxon>Oscillospiraceae</taxon>
        <taxon>Anaerotruncus</taxon>
    </lineage>
</organism>
<proteinExistence type="predicted"/>
<dbReference type="Proteomes" id="UP000276301">
    <property type="component" value="Unassembled WGS sequence"/>
</dbReference>
<dbReference type="AlphaFoldDB" id="A0A498CSR4"/>
<keyword evidence="3" id="KW-1185">Reference proteome</keyword>
<accession>A0A498CSR4</accession>
<sequence>MKGKKLVAPAVITTFLVLWFFGYLALCLLVPMPVFFKVVGCLVFLALISVSIYVLTERIKEIRSGEEDDLGNY</sequence>
<reference evidence="2 3" key="1">
    <citation type="submission" date="2018-10" db="EMBL/GenBank/DDBJ databases">
        <title>Anaerotruncus faecis sp. nov., isolated from human feces.</title>
        <authorList>
            <person name="Wang Y.-J."/>
        </authorList>
    </citation>
    <scope>NUCLEOTIDE SEQUENCE [LARGE SCALE GENOMIC DNA]</scope>
    <source>
        <strain evidence="2 3">22A2-44</strain>
    </source>
</reference>
<feature type="transmembrane region" description="Helical" evidence="1">
    <location>
        <begin position="7"/>
        <end position="26"/>
    </location>
</feature>
<gene>
    <name evidence="2" type="ORF">D4A47_04195</name>
</gene>
<keyword evidence="1" id="KW-1133">Transmembrane helix</keyword>
<keyword evidence="1" id="KW-0812">Transmembrane</keyword>
<dbReference type="RefSeq" id="WP_101553094.1">
    <property type="nucleotide sequence ID" value="NZ_DBFNFR010000064.1"/>
</dbReference>
<evidence type="ECO:0000313" key="2">
    <source>
        <dbReference type="EMBL" id="RLL13150.1"/>
    </source>
</evidence>
<evidence type="ECO:0000313" key="3">
    <source>
        <dbReference type="Proteomes" id="UP000276301"/>
    </source>
</evidence>
<feature type="transmembrane region" description="Helical" evidence="1">
    <location>
        <begin position="32"/>
        <end position="55"/>
    </location>
</feature>
<protein>
    <submittedName>
        <fullName evidence="2">Uncharacterized protein</fullName>
    </submittedName>
</protein>